<dbReference type="InterPro" id="IPR013783">
    <property type="entry name" value="Ig-like_fold"/>
</dbReference>
<dbReference type="InterPro" id="IPR012341">
    <property type="entry name" value="6hp_glycosidase-like_sf"/>
</dbReference>
<dbReference type="Gene3D" id="1.50.10.10">
    <property type="match status" value="1"/>
</dbReference>
<dbReference type="Pfam" id="PF09137">
    <property type="entry name" value="Glucodextran_N"/>
    <property type="match status" value="1"/>
</dbReference>
<dbReference type="InterPro" id="IPR011613">
    <property type="entry name" value="GH15-like"/>
</dbReference>
<dbReference type="SUPFAM" id="SSF74650">
    <property type="entry name" value="Galactose mutarotase-like"/>
    <property type="match status" value="1"/>
</dbReference>
<organism evidence="6 7">
    <name type="scientific">Motilibacter peucedani</name>
    <dbReference type="NCBI Taxonomy" id="598650"/>
    <lineage>
        <taxon>Bacteria</taxon>
        <taxon>Bacillati</taxon>
        <taxon>Actinomycetota</taxon>
        <taxon>Actinomycetes</taxon>
        <taxon>Motilibacterales</taxon>
        <taxon>Motilibacteraceae</taxon>
        <taxon>Motilibacter</taxon>
    </lineage>
</organism>
<accession>A0A420XRT5</accession>
<evidence type="ECO:0000256" key="2">
    <source>
        <dbReference type="SAM" id="SignalP"/>
    </source>
</evidence>
<feature type="domain" description="Glucodextranase N-terminal" evidence="4">
    <location>
        <begin position="63"/>
        <end position="343"/>
    </location>
</feature>
<evidence type="ECO:0000259" key="3">
    <source>
        <dbReference type="Pfam" id="PF00723"/>
    </source>
</evidence>
<dbReference type="Proteomes" id="UP000281955">
    <property type="component" value="Unassembled WGS sequence"/>
</dbReference>
<feature type="domain" description="Glucodextranase-like C-terminal" evidence="5">
    <location>
        <begin position="911"/>
        <end position="1128"/>
    </location>
</feature>
<feature type="domain" description="GH15-like" evidence="3">
    <location>
        <begin position="367"/>
        <end position="667"/>
    </location>
</feature>
<dbReference type="Pfam" id="PF00723">
    <property type="entry name" value="Glyco_hydro_15"/>
    <property type="match status" value="1"/>
</dbReference>
<dbReference type="EMBL" id="RBWV01000010">
    <property type="protein sequence ID" value="RKS77521.1"/>
    <property type="molecule type" value="Genomic_DNA"/>
</dbReference>
<feature type="compositionally biased region" description="Polar residues" evidence="1">
    <location>
        <begin position="1"/>
        <end position="19"/>
    </location>
</feature>
<dbReference type="InterPro" id="IPR019248">
    <property type="entry name" value="Glucodextran_C"/>
</dbReference>
<dbReference type="SUPFAM" id="SSF48208">
    <property type="entry name" value="Six-hairpin glycosidases"/>
    <property type="match status" value="1"/>
</dbReference>
<dbReference type="Gene3D" id="2.60.40.10">
    <property type="entry name" value="Immunoglobulins"/>
    <property type="match status" value="1"/>
</dbReference>
<feature type="region of interest" description="Disordered" evidence="1">
    <location>
        <begin position="1"/>
        <end position="27"/>
    </location>
</feature>
<dbReference type="InterPro" id="IPR015220">
    <property type="entry name" value="Glucodextranase_N"/>
</dbReference>
<dbReference type="OrthoDB" id="9806081at2"/>
<feature type="signal peptide" evidence="2">
    <location>
        <begin position="1"/>
        <end position="42"/>
    </location>
</feature>
<evidence type="ECO:0000259" key="5">
    <source>
        <dbReference type="Pfam" id="PF09985"/>
    </source>
</evidence>
<dbReference type="GO" id="GO:0004553">
    <property type="term" value="F:hydrolase activity, hydrolyzing O-glycosyl compounds"/>
    <property type="evidence" value="ECO:0007669"/>
    <property type="project" value="UniProtKB-ARBA"/>
</dbReference>
<dbReference type="InterPro" id="IPR011013">
    <property type="entry name" value="Gal_mutarotase_sf_dom"/>
</dbReference>
<dbReference type="Gene3D" id="2.70.98.10">
    <property type="match status" value="1"/>
</dbReference>
<dbReference type="InterPro" id="IPR008928">
    <property type="entry name" value="6-hairpin_glycosidase_sf"/>
</dbReference>
<dbReference type="RefSeq" id="WP_121192970.1">
    <property type="nucleotide sequence ID" value="NZ_RBWV01000010.1"/>
</dbReference>
<dbReference type="GO" id="GO:0030246">
    <property type="term" value="F:carbohydrate binding"/>
    <property type="evidence" value="ECO:0007669"/>
    <property type="project" value="InterPro"/>
</dbReference>
<feature type="chain" id="PRO_5038928706" evidence="2">
    <location>
        <begin position="43"/>
        <end position="1142"/>
    </location>
</feature>
<dbReference type="CDD" id="cd09626">
    <property type="entry name" value="DOMON_glucodextranase_like"/>
    <property type="match status" value="1"/>
</dbReference>
<sequence length="1142" mass="118193">MRTSRRQSPTPLSSRQSPARTRRPKPAALTAAGALALSGALAAPVAASASPAASAASPAAAAGAPARGTSSHFDLARKDCVGTAQNGRSKVWFTVADGVLSDVYWPTIDNTEVETLQYVVTDGSSFTDLQTRDTTYTVRTTDVSGMSCEVTSTSKAHGYKLVTEYVTDPKTDAVVMHTKLVTSRKNLSVYVRYDATVNGNGGGGEANAGGDTATYDASRSALVASDTSTATQAVNRDYAKPVYAALAADRPFTAVRNGYAGTASDGLTELDATHGLASNAAPAADGNVVQTGRIALSAGKDFTLALGYDSRNAGRAAHTAWKSARTPFASLRGGYLDTWHTYDAKLNPPPATLPGQSAAAAAQAKAQYWLSVNVLKASEDKTFRGAVVASLASPWGQALDAGARDANTGLPVWFGSYREIFARDLYEAFTGFLAAGDTATEQAIVRWLFQYQQQPDGRFPRNSLLNGQKNFDSAGDQLDESAFPILAAWQAGLGGDSELYTTGIKPAADFVVAHGPSFGNERWEEQSGYSPSTIAAEIGGLVAAAKIADQQGDSASARLYRATADSFQRQIKAWTVTTTGTYGNGRYFIRLSKNGNPDEAVSYGLGNGSVTADQRSVLDGGFLELTRLGILSPNDPDVRATVPLLDKVISRSMPTGRGYYRYGTSTPGSEDGYGDCWVADPTNCPVDGQPWPTSQAGSGHVWPVLSGERGEDEIARGVRTEAAKRLRMMIASSSGVGLVPEQAWEDPSLPKSPYGTDPAIASIGFQTGKAAGSASPLTWAQAQEVRLARAIATGTVVEQPAAVKARYLHGAVAAVPVTITSPANATEVTGATTTVTGTTAPGATVTVQALLEGSETGATDVVVTAGSDGSFSADVPTGPGTTDISAAAELAGATGVARVTVVSSFIPGTTVLDVTDPTGDDNGPGTYAYPLAADFHAGAYDLRRFEVIDSGDTVTLRSTLGDLTPTFGSPIGAQLLDIYVQQPGGGTTSTSPGPASRNFTIDPGSAWTKRLEIQGFVSPVFIDAAGTNQGAVTVISSSISKTIAVVIPKAALGGTPGAGWKFTVALHGQDGFSPDQARGFQPLPQDYQFGLCASASVSSPICSIDPGTAPKVMDVLTPAGVSQATELDPTQGPVRLQGVPVS</sequence>
<protein>
    <submittedName>
        <fullName evidence="6">Glucan 1,4-alpha-glucosidase</fullName>
    </submittedName>
</protein>
<dbReference type="InParanoid" id="A0A420XRT5"/>
<comment type="caution">
    <text evidence="6">The sequence shown here is derived from an EMBL/GenBank/DDBJ whole genome shotgun (WGS) entry which is preliminary data.</text>
</comment>
<evidence type="ECO:0000313" key="6">
    <source>
        <dbReference type="EMBL" id="RKS77521.1"/>
    </source>
</evidence>
<dbReference type="Gene3D" id="2.60.40.1190">
    <property type="match status" value="1"/>
</dbReference>
<dbReference type="SUPFAM" id="SSF49344">
    <property type="entry name" value="CBD9-like"/>
    <property type="match status" value="1"/>
</dbReference>
<dbReference type="AlphaFoldDB" id="A0A420XRT5"/>
<dbReference type="GO" id="GO:0016757">
    <property type="term" value="F:glycosyltransferase activity"/>
    <property type="evidence" value="ECO:0007669"/>
    <property type="project" value="UniProtKB-ARBA"/>
</dbReference>
<dbReference type="InterPro" id="IPR014718">
    <property type="entry name" value="GH-type_carb-bd"/>
</dbReference>
<dbReference type="Pfam" id="PF09985">
    <property type="entry name" value="Glucodextran_C"/>
    <property type="match status" value="1"/>
</dbReference>
<dbReference type="GO" id="GO:0005975">
    <property type="term" value="P:carbohydrate metabolic process"/>
    <property type="evidence" value="ECO:0007669"/>
    <property type="project" value="InterPro"/>
</dbReference>
<name>A0A420XRT5_9ACTN</name>
<evidence type="ECO:0000259" key="4">
    <source>
        <dbReference type="Pfam" id="PF09137"/>
    </source>
</evidence>
<keyword evidence="7" id="KW-1185">Reference proteome</keyword>
<evidence type="ECO:0000256" key="1">
    <source>
        <dbReference type="SAM" id="MobiDB-lite"/>
    </source>
</evidence>
<proteinExistence type="predicted"/>
<reference evidence="6 7" key="1">
    <citation type="submission" date="2018-10" db="EMBL/GenBank/DDBJ databases">
        <title>Genomic Encyclopedia of Archaeal and Bacterial Type Strains, Phase II (KMG-II): from individual species to whole genera.</title>
        <authorList>
            <person name="Goeker M."/>
        </authorList>
    </citation>
    <scope>NUCLEOTIDE SEQUENCE [LARGE SCALE GENOMIC DNA]</scope>
    <source>
        <strain evidence="6 7">RP-AC37</strain>
    </source>
</reference>
<evidence type="ECO:0000313" key="7">
    <source>
        <dbReference type="Proteomes" id="UP000281955"/>
    </source>
</evidence>
<dbReference type="PANTHER" id="PTHR31616">
    <property type="entry name" value="TREHALASE"/>
    <property type="match status" value="1"/>
</dbReference>
<gene>
    <name evidence="6" type="ORF">CLV35_1209</name>
</gene>
<dbReference type="PANTHER" id="PTHR31616:SF0">
    <property type="entry name" value="GLUCAN 1,4-ALPHA-GLUCOSIDASE"/>
    <property type="match status" value="1"/>
</dbReference>
<keyword evidence="2" id="KW-0732">Signal</keyword>